<dbReference type="GO" id="GO:0008168">
    <property type="term" value="F:methyltransferase activity"/>
    <property type="evidence" value="ECO:0007669"/>
    <property type="project" value="InterPro"/>
</dbReference>
<organism evidence="1 2">
    <name type="scientific">Mycena maculata</name>
    <dbReference type="NCBI Taxonomy" id="230809"/>
    <lineage>
        <taxon>Eukaryota</taxon>
        <taxon>Fungi</taxon>
        <taxon>Dikarya</taxon>
        <taxon>Basidiomycota</taxon>
        <taxon>Agaricomycotina</taxon>
        <taxon>Agaricomycetes</taxon>
        <taxon>Agaricomycetidae</taxon>
        <taxon>Agaricales</taxon>
        <taxon>Marasmiineae</taxon>
        <taxon>Mycenaceae</taxon>
        <taxon>Mycena</taxon>
    </lineage>
</organism>
<comment type="caution">
    <text evidence="1">The sequence shown here is derived from an EMBL/GenBank/DDBJ whole genome shotgun (WGS) entry which is preliminary data.</text>
</comment>
<sequence length="364" mass="40054">MSPSPHRSKGQQQLRGLASWWIIVATEPSKDPWSEKERSARGNWTWIALQSAGIEMAIRLHGVQTFRKLWVDGGLRAPGEELEEDTGRKSRTRLRAANARLDRGRTSFCRSISTEISSIEARSSSTDMVNANGCHYDSSCRASRCNESAVPTVTVTAGLRGKGPGLGEEEFDMEMEMKLGLHREEVPGNAEGAQNETMEGGQARTERCLSTPLLSLSLSACYFSQLKQAAPVVYGRREEVLSARAGSSPPSFPASAPRRRLVVCTGVGRQDKDVWFPEYACTLVVLRASRARDAREDELRPRGFDVRRRMPHTAITMIKGASTPDRDQRAVVSTLCDVVCASGSSRRRGLVVPAFTDDEARLAT</sequence>
<protein>
    <submittedName>
        <fullName evidence="1">Uncharacterized protein</fullName>
    </submittedName>
</protein>
<accession>A0AAD7J5V0</accession>
<proteinExistence type="predicted"/>
<dbReference type="EMBL" id="JARJLG010000057">
    <property type="protein sequence ID" value="KAJ7757746.1"/>
    <property type="molecule type" value="Genomic_DNA"/>
</dbReference>
<name>A0AAD7J5V0_9AGAR</name>
<dbReference type="InterPro" id="IPR014776">
    <property type="entry name" value="4pyrrole_Mease_sub2"/>
</dbReference>
<dbReference type="AlphaFoldDB" id="A0AAD7J5V0"/>
<dbReference type="Proteomes" id="UP001215280">
    <property type="component" value="Unassembled WGS sequence"/>
</dbReference>
<evidence type="ECO:0000313" key="1">
    <source>
        <dbReference type="EMBL" id="KAJ7757746.1"/>
    </source>
</evidence>
<evidence type="ECO:0000313" key="2">
    <source>
        <dbReference type="Proteomes" id="UP001215280"/>
    </source>
</evidence>
<reference evidence="1" key="1">
    <citation type="submission" date="2023-03" db="EMBL/GenBank/DDBJ databases">
        <title>Massive genome expansion in bonnet fungi (Mycena s.s.) driven by repeated elements and novel gene families across ecological guilds.</title>
        <authorList>
            <consortium name="Lawrence Berkeley National Laboratory"/>
            <person name="Harder C.B."/>
            <person name="Miyauchi S."/>
            <person name="Viragh M."/>
            <person name="Kuo A."/>
            <person name="Thoen E."/>
            <person name="Andreopoulos B."/>
            <person name="Lu D."/>
            <person name="Skrede I."/>
            <person name="Drula E."/>
            <person name="Henrissat B."/>
            <person name="Morin E."/>
            <person name="Kohler A."/>
            <person name="Barry K."/>
            <person name="LaButti K."/>
            <person name="Morin E."/>
            <person name="Salamov A."/>
            <person name="Lipzen A."/>
            <person name="Mereny Z."/>
            <person name="Hegedus B."/>
            <person name="Baldrian P."/>
            <person name="Stursova M."/>
            <person name="Weitz H."/>
            <person name="Taylor A."/>
            <person name="Grigoriev I.V."/>
            <person name="Nagy L.G."/>
            <person name="Martin F."/>
            <person name="Kauserud H."/>
        </authorList>
    </citation>
    <scope>NUCLEOTIDE SEQUENCE</scope>
    <source>
        <strain evidence="1">CBHHK188m</strain>
    </source>
</reference>
<keyword evidence="2" id="KW-1185">Reference proteome</keyword>
<gene>
    <name evidence="1" type="ORF">DFH07DRAFT_940433</name>
</gene>
<dbReference type="Gene3D" id="3.30.950.10">
    <property type="entry name" value="Methyltransferase, Cobalt-precorrin-4 Transmethylase, Domain 2"/>
    <property type="match status" value="1"/>
</dbReference>